<sequence>MDCGPLKLIENGYVMTTRTTFGANATYACSRGYELKNGSEYRICESSGKWSGTIPECVEKKTCPEIEAPKWGRAVYSTLEQGKYPPGTFIEFECGNETILQGQSLIVCEESGQWDSEVPKCAPQFVESFEMEIVTRRMETEDEILPLLNREDFWGELRTFLYQGCTIQSEINQLCKLHKDVVLSDLGELHLEQSQGDESRLFGAIQSVLAENKRKDLSISNLMGNIFKFGKISQDEQDLYRMLFCFSMDLVIWNTQYYFGNDTPSIDDASVDISDKLPLALVEILEPVYENYRKSILKSTMSTNSNTTVSCLEQFLPQIDHSRIVGIYSSNNES</sequence>
<proteinExistence type="predicted"/>
<keyword evidence="9" id="KW-1185">Reference proteome</keyword>
<evidence type="ECO:0000256" key="1">
    <source>
        <dbReference type="ARBA" id="ARBA00022659"/>
    </source>
</evidence>
<reference evidence="8" key="1">
    <citation type="submission" date="2022-08" db="UniProtKB">
        <authorList>
            <consortium name="EnsemblMetazoa"/>
        </authorList>
    </citation>
    <scope>IDENTIFICATION</scope>
    <source>
        <strain evidence="8">Israel</strain>
    </source>
</reference>
<dbReference type="SMART" id="SM00032">
    <property type="entry name" value="CCP"/>
    <property type="match status" value="2"/>
</dbReference>
<dbReference type="Proteomes" id="UP000092462">
    <property type="component" value="Unassembled WGS sequence"/>
</dbReference>
<name>A0A1B0DKC8_PHLPP</name>
<evidence type="ECO:0000256" key="6">
    <source>
        <dbReference type="PROSITE-ProRule" id="PRU00302"/>
    </source>
</evidence>
<keyword evidence="4 6" id="KW-1015">Disulfide bond</keyword>
<dbReference type="VEuPathDB" id="VectorBase:PPAI008702"/>
<dbReference type="InterPro" id="IPR000436">
    <property type="entry name" value="Sushi_SCR_CCP_dom"/>
</dbReference>
<feature type="domain" description="Sushi" evidence="7">
    <location>
        <begin position="1"/>
        <end position="59"/>
    </location>
</feature>
<dbReference type="EMBL" id="AJVK01015970">
    <property type="status" value="NOT_ANNOTATED_CDS"/>
    <property type="molecule type" value="Genomic_DNA"/>
</dbReference>
<dbReference type="EMBL" id="AJVK01015971">
    <property type="status" value="NOT_ANNOTATED_CDS"/>
    <property type="molecule type" value="Genomic_DNA"/>
</dbReference>
<dbReference type="VEuPathDB" id="VectorBase:PPAPM1_002631"/>
<dbReference type="EnsemblMetazoa" id="PPAI008702-RA">
    <property type="protein sequence ID" value="PPAI008702-PA"/>
    <property type="gene ID" value="PPAI008702"/>
</dbReference>
<dbReference type="AlphaFoldDB" id="A0A1B0DKC8"/>
<dbReference type="SUPFAM" id="SSF57535">
    <property type="entry name" value="Complement control module/SCR domain"/>
    <property type="match status" value="2"/>
</dbReference>
<protein>
    <recommendedName>
        <fullName evidence="7">Sushi domain-containing protein</fullName>
    </recommendedName>
</protein>
<dbReference type="PANTHER" id="PTHR46393">
    <property type="entry name" value="SUSHI DOMAIN-CONTAINING PROTEIN"/>
    <property type="match status" value="1"/>
</dbReference>
<keyword evidence="3" id="KW-0677">Repeat</keyword>
<evidence type="ECO:0000259" key="7">
    <source>
        <dbReference type="PROSITE" id="PS50923"/>
    </source>
</evidence>
<dbReference type="PROSITE" id="PS50923">
    <property type="entry name" value="SUSHI"/>
    <property type="match status" value="2"/>
</dbReference>
<evidence type="ECO:0000313" key="8">
    <source>
        <dbReference type="EnsemblMetazoa" id="PPAI008702-PA"/>
    </source>
</evidence>
<organism evidence="8 9">
    <name type="scientific">Phlebotomus papatasi</name>
    <name type="common">Sandfly</name>
    <dbReference type="NCBI Taxonomy" id="29031"/>
    <lineage>
        <taxon>Eukaryota</taxon>
        <taxon>Metazoa</taxon>
        <taxon>Ecdysozoa</taxon>
        <taxon>Arthropoda</taxon>
        <taxon>Hexapoda</taxon>
        <taxon>Insecta</taxon>
        <taxon>Pterygota</taxon>
        <taxon>Neoptera</taxon>
        <taxon>Endopterygota</taxon>
        <taxon>Diptera</taxon>
        <taxon>Nematocera</taxon>
        <taxon>Psychodoidea</taxon>
        <taxon>Psychodidae</taxon>
        <taxon>Phlebotomus</taxon>
        <taxon>Phlebotomus</taxon>
    </lineage>
</organism>
<evidence type="ECO:0000256" key="5">
    <source>
        <dbReference type="ARBA" id="ARBA00023180"/>
    </source>
</evidence>
<dbReference type="Pfam" id="PF00084">
    <property type="entry name" value="Sushi"/>
    <property type="match status" value="2"/>
</dbReference>
<keyword evidence="5" id="KW-0325">Glycoprotein</keyword>
<evidence type="ECO:0000256" key="4">
    <source>
        <dbReference type="ARBA" id="ARBA00023157"/>
    </source>
</evidence>
<keyword evidence="1 6" id="KW-0768">Sushi</keyword>
<comment type="caution">
    <text evidence="6">Lacks conserved residue(s) required for the propagation of feature annotation.</text>
</comment>
<dbReference type="PANTHER" id="PTHR46393:SF7">
    <property type="entry name" value="COMPLEMENT C2"/>
    <property type="match status" value="1"/>
</dbReference>
<dbReference type="PROSITE" id="PS51257">
    <property type="entry name" value="PROKAR_LIPOPROTEIN"/>
    <property type="match status" value="1"/>
</dbReference>
<accession>A0A1B0DKC8</accession>
<feature type="disulfide bond" evidence="6">
    <location>
        <begin position="94"/>
        <end position="121"/>
    </location>
</feature>
<dbReference type="InterPro" id="IPR035976">
    <property type="entry name" value="Sushi/SCR/CCP_sf"/>
</dbReference>
<evidence type="ECO:0000256" key="2">
    <source>
        <dbReference type="ARBA" id="ARBA00022729"/>
    </source>
</evidence>
<dbReference type="Gene3D" id="2.10.70.10">
    <property type="entry name" value="Complement Module, domain 1"/>
    <property type="match status" value="2"/>
</dbReference>
<keyword evidence="2" id="KW-0732">Signal</keyword>
<evidence type="ECO:0000256" key="3">
    <source>
        <dbReference type="ARBA" id="ARBA00022737"/>
    </source>
</evidence>
<feature type="domain" description="Sushi" evidence="7">
    <location>
        <begin position="61"/>
        <end position="123"/>
    </location>
</feature>
<dbReference type="CDD" id="cd00033">
    <property type="entry name" value="CCP"/>
    <property type="match status" value="2"/>
</dbReference>
<evidence type="ECO:0000313" key="9">
    <source>
        <dbReference type="Proteomes" id="UP000092462"/>
    </source>
</evidence>